<feature type="compositionally biased region" description="Basic and acidic residues" evidence="1">
    <location>
        <begin position="311"/>
        <end position="320"/>
    </location>
</feature>
<evidence type="ECO:0000256" key="2">
    <source>
        <dbReference type="SAM" id="Phobius"/>
    </source>
</evidence>
<feature type="compositionally biased region" description="Basic and acidic residues" evidence="1">
    <location>
        <begin position="328"/>
        <end position="340"/>
    </location>
</feature>
<feature type="transmembrane region" description="Helical" evidence="2">
    <location>
        <begin position="125"/>
        <end position="141"/>
    </location>
</feature>
<feature type="compositionally biased region" description="Basic residues" evidence="1">
    <location>
        <begin position="341"/>
        <end position="354"/>
    </location>
</feature>
<keyword evidence="2" id="KW-1133">Transmembrane helix</keyword>
<reference evidence="3 4" key="1">
    <citation type="submission" date="2015-08" db="EMBL/GenBank/DDBJ databases">
        <title>Next Generation Sequencing and Analysis of the Genome of Puccinia sorghi L Schw, the Causal Agent of Maize Common Rust.</title>
        <authorList>
            <person name="Rochi L."/>
            <person name="Burguener G."/>
            <person name="Darino M."/>
            <person name="Turjanski A."/>
            <person name="Kreff E."/>
            <person name="Dieguez M.J."/>
            <person name="Sacco F."/>
        </authorList>
    </citation>
    <scope>NUCLEOTIDE SEQUENCE [LARGE SCALE GENOMIC DNA]</scope>
    <source>
        <strain evidence="3 4">RO10H11247</strain>
    </source>
</reference>
<proteinExistence type="predicted"/>
<dbReference type="EMBL" id="LAVV01012550">
    <property type="protein sequence ID" value="KNZ46579.1"/>
    <property type="molecule type" value="Genomic_DNA"/>
</dbReference>
<keyword evidence="4" id="KW-1185">Reference proteome</keyword>
<protein>
    <submittedName>
        <fullName evidence="3">Uncharacterized protein</fullName>
    </submittedName>
</protein>
<keyword evidence="2" id="KW-0472">Membrane</keyword>
<gene>
    <name evidence="3" type="ORF">VP01_714g2</name>
</gene>
<feature type="transmembrane region" description="Helical" evidence="2">
    <location>
        <begin position="76"/>
        <end position="95"/>
    </location>
</feature>
<feature type="transmembrane region" description="Helical" evidence="2">
    <location>
        <begin position="34"/>
        <end position="56"/>
    </location>
</feature>
<evidence type="ECO:0000256" key="1">
    <source>
        <dbReference type="SAM" id="MobiDB-lite"/>
    </source>
</evidence>
<dbReference type="AlphaFoldDB" id="A0A0L6UDE0"/>
<name>A0A0L6UDE0_9BASI</name>
<keyword evidence="2" id="KW-0812">Transmembrane</keyword>
<evidence type="ECO:0000313" key="4">
    <source>
        <dbReference type="Proteomes" id="UP000037035"/>
    </source>
</evidence>
<sequence>MNAIKIRQSVSRKDEVCFVQARLGSDMFPGCRQAYLATLALVAFLQFLGAQVIGLALDRSLWLLQHFGSITMSWTIFDFIEVFLLMSFNIFFYYFSRKRKTVCIFYVNQFFLNKLILPLNLDFPLQFHHCLYFLWFLPLMGRRKIFFFFKFCHRTLIRSPRVQEVGHVEIIVKDVLDYASILFTIQRLELVSESETREIMAVANAVYQSMVLTPGLSLIQEYLLIQSWDDPTDQCRLSTNVYLISLAYQQAKTHWTARVERTMFCCYCCRISMISEETRSNTKELVHTRNIQIIVSSRWDGRERETALIEKMEKMDKGEGNQKAQKKRMNERTEQHDNRQNRRKRGGAGTKRQRYMSEDG</sequence>
<feature type="region of interest" description="Disordered" evidence="1">
    <location>
        <begin position="311"/>
        <end position="360"/>
    </location>
</feature>
<comment type="caution">
    <text evidence="3">The sequence shown here is derived from an EMBL/GenBank/DDBJ whole genome shotgun (WGS) entry which is preliminary data.</text>
</comment>
<evidence type="ECO:0000313" key="3">
    <source>
        <dbReference type="EMBL" id="KNZ46579.1"/>
    </source>
</evidence>
<organism evidence="3 4">
    <name type="scientific">Puccinia sorghi</name>
    <dbReference type="NCBI Taxonomy" id="27349"/>
    <lineage>
        <taxon>Eukaryota</taxon>
        <taxon>Fungi</taxon>
        <taxon>Dikarya</taxon>
        <taxon>Basidiomycota</taxon>
        <taxon>Pucciniomycotina</taxon>
        <taxon>Pucciniomycetes</taxon>
        <taxon>Pucciniales</taxon>
        <taxon>Pucciniaceae</taxon>
        <taxon>Puccinia</taxon>
    </lineage>
</organism>
<dbReference type="Proteomes" id="UP000037035">
    <property type="component" value="Unassembled WGS sequence"/>
</dbReference>
<dbReference type="VEuPathDB" id="FungiDB:VP01_714g2"/>
<accession>A0A0L6UDE0</accession>